<dbReference type="EMBL" id="PVEM01000012">
    <property type="protein sequence ID" value="PTD03583.1"/>
    <property type="molecule type" value="Genomic_DNA"/>
</dbReference>
<sequence>MENYYLGTLELSEHSEEFSESEDDHESDDESEGDDIVSFDNTSRRITSQLDKQTDYNEGGNSYDYDVDDGYYFDEEYGGEYEYYDEEA</sequence>
<feature type="compositionally biased region" description="Acidic residues" evidence="1">
    <location>
        <begin position="18"/>
        <end position="37"/>
    </location>
</feature>
<evidence type="ECO:0000313" key="2">
    <source>
        <dbReference type="EMBL" id="PTD03583.1"/>
    </source>
</evidence>
<accession>A0A2T4GJ51</accession>
<dbReference type="AlphaFoldDB" id="A0A2T4GJ51"/>
<protein>
    <submittedName>
        <fullName evidence="2">Uncharacterized protein</fullName>
    </submittedName>
</protein>
<evidence type="ECO:0000256" key="1">
    <source>
        <dbReference type="SAM" id="MobiDB-lite"/>
    </source>
</evidence>
<keyword evidence="4" id="KW-1185">Reference proteome</keyword>
<organism evidence="2 4">
    <name type="scientific">Fusarium culmorum</name>
    <dbReference type="NCBI Taxonomy" id="5516"/>
    <lineage>
        <taxon>Eukaryota</taxon>
        <taxon>Fungi</taxon>
        <taxon>Dikarya</taxon>
        <taxon>Ascomycota</taxon>
        <taxon>Pezizomycotina</taxon>
        <taxon>Sordariomycetes</taxon>
        <taxon>Hypocreomycetidae</taxon>
        <taxon>Hypocreales</taxon>
        <taxon>Nectriaceae</taxon>
        <taxon>Fusarium</taxon>
    </lineage>
</organism>
<dbReference type="Proteomes" id="UP000241587">
    <property type="component" value="Unassembled WGS sequence"/>
</dbReference>
<dbReference type="Proteomes" id="UP000663297">
    <property type="component" value="Chromosome 1"/>
</dbReference>
<proteinExistence type="predicted"/>
<feature type="compositionally biased region" description="Polar residues" evidence="1">
    <location>
        <begin position="39"/>
        <end position="51"/>
    </location>
</feature>
<feature type="region of interest" description="Disordered" evidence="1">
    <location>
        <begin position="1"/>
        <end position="70"/>
    </location>
</feature>
<reference evidence="3" key="2">
    <citation type="submission" date="2020-11" db="EMBL/GenBank/DDBJ databases">
        <title>The chromosome-scale genome resource for two endophytic Fusarium species: F. culmorum and F. pseudograminearum.</title>
        <authorList>
            <person name="Yuan Z."/>
        </authorList>
    </citation>
    <scope>NUCLEOTIDE SEQUENCE</scope>
    <source>
        <strain evidence="3">Class2-1B</strain>
    </source>
</reference>
<evidence type="ECO:0000313" key="3">
    <source>
        <dbReference type="EMBL" id="QPC58201.1"/>
    </source>
</evidence>
<evidence type="ECO:0000313" key="4">
    <source>
        <dbReference type="Proteomes" id="UP000241587"/>
    </source>
</evidence>
<reference evidence="2 4" key="1">
    <citation type="submission" date="2018-02" db="EMBL/GenBank/DDBJ databases">
        <title>Fusarium culmorum secondary metabolites in fungal-bacterial-plant interactions.</title>
        <authorList>
            <person name="Schmidt R."/>
        </authorList>
    </citation>
    <scope>NUCLEOTIDE SEQUENCE [LARGE SCALE GENOMIC DNA]</scope>
    <source>
        <strain evidence="2 4">PV</strain>
    </source>
</reference>
<name>A0A2T4GJ51_FUSCU</name>
<gene>
    <name evidence="2" type="ORF">FCULG_00002040</name>
    <name evidence="3" type="ORF">HYE67_000432</name>
</gene>
<dbReference type="EMBL" id="CP064747">
    <property type="protein sequence ID" value="QPC58201.1"/>
    <property type="molecule type" value="Genomic_DNA"/>
</dbReference>